<feature type="transmembrane region" description="Helical" evidence="9">
    <location>
        <begin position="218"/>
        <end position="235"/>
    </location>
</feature>
<dbReference type="InterPro" id="IPR013646">
    <property type="entry name" value="YGR210-like_G4"/>
</dbReference>
<proteinExistence type="predicted"/>
<feature type="transmembrane region" description="Helical" evidence="9">
    <location>
        <begin position="147"/>
        <end position="168"/>
    </location>
</feature>
<dbReference type="PROSITE" id="PS51710">
    <property type="entry name" value="G_OBG"/>
    <property type="match status" value="1"/>
</dbReference>
<keyword evidence="3 9" id="KW-0812">Transmembrane</keyword>
<dbReference type="InterPro" id="IPR052053">
    <property type="entry name" value="IM_YidH-like"/>
</dbReference>
<name>A0A5M9MXF3_9EURO</name>
<dbReference type="Proteomes" id="UP000324241">
    <property type="component" value="Unassembled WGS sequence"/>
</dbReference>
<dbReference type="PANTHER" id="PTHR34187:SF2">
    <property type="entry name" value="DUF202 DOMAIN-CONTAINING PROTEIN"/>
    <property type="match status" value="1"/>
</dbReference>
<accession>A0A5M9MXF3</accession>
<dbReference type="SUPFAM" id="SSF52540">
    <property type="entry name" value="P-loop containing nucleoside triphosphate hydrolases"/>
    <property type="match status" value="1"/>
</dbReference>
<dbReference type="GO" id="GO:0005886">
    <property type="term" value="C:plasma membrane"/>
    <property type="evidence" value="ECO:0007669"/>
    <property type="project" value="UniProtKB-SubCell"/>
</dbReference>
<dbReference type="InterPro" id="IPR003807">
    <property type="entry name" value="DUF202"/>
</dbReference>
<dbReference type="Gene3D" id="1.10.8.470">
    <property type="match status" value="1"/>
</dbReference>
<dbReference type="FunFam" id="3.10.20.30:FF:000030">
    <property type="entry name" value="P-loop containing nucleoside triphosphate hydrolase protein"/>
    <property type="match status" value="1"/>
</dbReference>
<evidence type="ECO:0000256" key="3">
    <source>
        <dbReference type="ARBA" id="ARBA00022692"/>
    </source>
</evidence>
<evidence type="ECO:0000313" key="11">
    <source>
        <dbReference type="EMBL" id="KAA8651765.1"/>
    </source>
</evidence>
<sequence length="658" mass="72137">MDSSDLTHPNAKEVNASFPTQRSSFSYSSGNEPRRMSSFGTQKHAPVAPGQEQLQSVNESTPIVKRSESSRRQYHSTDSLRNRDSGSGDAPRKDSTQRDSGDDHQNPQSNSAPKASWYSRMADRYGSLELENKGSVARDHLALERTFLAWLRTSLAFASIGIAVTQLFRLNTASTGNTSGAEASSHGLPPLLSPPFYDPAAIRATSTSARLRSIGKPLGTTFIGVAILILLVGFHRYFESQYWIIRGKFPASRGSIALIAFVAAALIIAALVVILAISPNAVEDPQRAIGYLQIECACQRFNISEKCKPNYGGCVDGRRSVPIELLDVAGLVPGAHQGRGLGNKFLDDLRHADALIHVVDVSGTTDAEGKATRGYDPSQDIEWLRSEIVRWVLGNLMQKWGSIKRRHVAIKSTAVDTLQNQFSGYGSTTSIVARCLDRIGLKEPLENWSEETIERVVESFIEEKFPTVFALNKIDHPDADKNISKIAKMQDPKSIVLCSAISEVFLRRLAKQNYIKYIEGSEYLDTREDLIDMGDPDGGGLKEMDEKLKNRVENLKDMVLYRFGSTGVVQCLTRAAELLGLVPVFPVRNVHTFASGAGSAVFRDCVLVKKNSTVGDVAHKVMGDVPISYIEGVGGIRVSEDEIVQVGRHDVLSFKPGR</sequence>
<comment type="caution">
    <text evidence="11">The sequence shown here is derived from an EMBL/GenBank/DDBJ whole genome shotgun (WGS) entry which is preliminary data.</text>
</comment>
<dbReference type="Pfam" id="PF02656">
    <property type="entry name" value="DUF202"/>
    <property type="match status" value="1"/>
</dbReference>
<dbReference type="InterPro" id="IPR027417">
    <property type="entry name" value="P-loop_NTPase"/>
</dbReference>
<dbReference type="EMBL" id="QUQM01000002">
    <property type="protein sequence ID" value="KAA8651765.1"/>
    <property type="molecule type" value="Genomic_DNA"/>
</dbReference>
<gene>
    <name evidence="11" type="ORF">ATNIH1004_000661</name>
</gene>
<feature type="compositionally biased region" description="Polar residues" evidence="8">
    <location>
        <begin position="17"/>
        <end position="31"/>
    </location>
</feature>
<dbReference type="Pfam" id="PF01926">
    <property type="entry name" value="MMR_HSR1"/>
    <property type="match status" value="1"/>
</dbReference>
<dbReference type="AlphaFoldDB" id="A0A5M9MXF3"/>
<keyword evidence="5 9" id="KW-1133">Transmembrane helix</keyword>
<feature type="region of interest" description="Disordered" evidence="8">
    <location>
        <begin position="1"/>
        <end position="118"/>
    </location>
</feature>
<evidence type="ECO:0000256" key="9">
    <source>
        <dbReference type="SAM" id="Phobius"/>
    </source>
</evidence>
<dbReference type="Gene3D" id="3.10.20.30">
    <property type="match status" value="1"/>
</dbReference>
<dbReference type="RefSeq" id="XP_033431126.1">
    <property type="nucleotide sequence ID" value="XM_033565369.1"/>
</dbReference>
<protein>
    <recommendedName>
        <fullName evidence="10">OBG-type G domain-containing protein</fullName>
    </recommendedName>
</protein>
<dbReference type="InterPro" id="IPR012675">
    <property type="entry name" value="Beta-grasp_dom_sf"/>
</dbReference>
<dbReference type="Pfam" id="PF08438">
    <property type="entry name" value="YGR210-like_G4"/>
    <property type="match status" value="1"/>
</dbReference>
<dbReference type="PRINTS" id="PR00326">
    <property type="entry name" value="GTP1OBG"/>
</dbReference>
<organism evidence="11 12">
    <name type="scientific">Aspergillus tanneri</name>
    <dbReference type="NCBI Taxonomy" id="1220188"/>
    <lineage>
        <taxon>Eukaryota</taxon>
        <taxon>Fungi</taxon>
        <taxon>Dikarya</taxon>
        <taxon>Ascomycota</taxon>
        <taxon>Pezizomycotina</taxon>
        <taxon>Eurotiomycetes</taxon>
        <taxon>Eurotiomycetidae</taxon>
        <taxon>Eurotiales</taxon>
        <taxon>Aspergillaceae</taxon>
        <taxon>Aspergillus</taxon>
        <taxon>Aspergillus subgen. Circumdati</taxon>
    </lineage>
</organism>
<evidence type="ECO:0000256" key="4">
    <source>
        <dbReference type="ARBA" id="ARBA00022741"/>
    </source>
</evidence>
<evidence type="ECO:0000256" key="6">
    <source>
        <dbReference type="ARBA" id="ARBA00023134"/>
    </source>
</evidence>
<evidence type="ECO:0000256" key="7">
    <source>
        <dbReference type="ARBA" id="ARBA00023136"/>
    </source>
</evidence>
<keyword evidence="7 9" id="KW-0472">Membrane</keyword>
<evidence type="ECO:0000313" key="12">
    <source>
        <dbReference type="Proteomes" id="UP000324241"/>
    </source>
</evidence>
<dbReference type="CDD" id="cd01899">
    <property type="entry name" value="Ygr210"/>
    <property type="match status" value="1"/>
</dbReference>
<dbReference type="Gene3D" id="3.40.50.300">
    <property type="entry name" value="P-loop containing nucleotide triphosphate hydrolases"/>
    <property type="match status" value="1"/>
</dbReference>
<keyword evidence="4" id="KW-0547">Nucleotide-binding</keyword>
<evidence type="ECO:0000256" key="8">
    <source>
        <dbReference type="SAM" id="MobiDB-lite"/>
    </source>
</evidence>
<dbReference type="VEuPathDB" id="FungiDB:EYZ11_000044"/>
<dbReference type="GeneID" id="54323363"/>
<dbReference type="VEuPathDB" id="FungiDB:EYZ11_000074"/>
<evidence type="ECO:0000256" key="5">
    <source>
        <dbReference type="ARBA" id="ARBA00022989"/>
    </source>
</evidence>
<keyword evidence="2" id="KW-1003">Cell membrane</keyword>
<feature type="compositionally biased region" description="Polar residues" evidence="8">
    <location>
        <begin position="52"/>
        <end position="61"/>
    </location>
</feature>
<evidence type="ECO:0000256" key="1">
    <source>
        <dbReference type="ARBA" id="ARBA00004651"/>
    </source>
</evidence>
<reference evidence="11 12" key="1">
    <citation type="submission" date="2019-08" db="EMBL/GenBank/DDBJ databases">
        <title>The genome sequence of a newly discovered highly antifungal drug resistant Aspergillus species, Aspergillus tanneri NIH 1004.</title>
        <authorList>
            <person name="Mounaud S."/>
            <person name="Singh I."/>
            <person name="Joardar V."/>
            <person name="Pakala S."/>
            <person name="Pakala S."/>
            <person name="Venepally P."/>
            <person name="Chung J.K."/>
            <person name="Losada L."/>
            <person name="Nierman W.C."/>
        </authorList>
    </citation>
    <scope>NUCLEOTIDE SEQUENCE [LARGE SCALE GENOMIC DNA]</scope>
    <source>
        <strain evidence="11 12">NIH1004</strain>
    </source>
</reference>
<dbReference type="PANTHER" id="PTHR34187">
    <property type="entry name" value="FGR18P"/>
    <property type="match status" value="1"/>
</dbReference>
<dbReference type="OrthoDB" id="545683at2759"/>
<evidence type="ECO:0000259" key="10">
    <source>
        <dbReference type="PROSITE" id="PS51710"/>
    </source>
</evidence>
<comment type="subcellular location">
    <subcellularLocation>
        <location evidence="1">Cell membrane</location>
        <topology evidence="1">Multi-pass membrane protein</topology>
    </subcellularLocation>
</comment>
<keyword evidence="6" id="KW-0342">GTP-binding</keyword>
<dbReference type="InterPro" id="IPR031167">
    <property type="entry name" value="G_OBG"/>
</dbReference>
<feature type="transmembrane region" description="Helical" evidence="9">
    <location>
        <begin position="256"/>
        <end position="277"/>
    </location>
</feature>
<evidence type="ECO:0000256" key="2">
    <source>
        <dbReference type="ARBA" id="ARBA00022475"/>
    </source>
</evidence>
<feature type="compositionally biased region" description="Basic and acidic residues" evidence="8">
    <location>
        <begin position="78"/>
        <end position="105"/>
    </location>
</feature>
<dbReference type="FunFam" id="1.10.8.470:FF:000001">
    <property type="entry name" value="GTP-binding protein homolog"/>
    <property type="match status" value="1"/>
</dbReference>
<dbReference type="InterPro" id="IPR006073">
    <property type="entry name" value="GTP-bd"/>
</dbReference>
<feature type="domain" description="OBG-type G" evidence="10">
    <location>
        <begin position="322"/>
        <end position="518"/>
    </location>
</feature>
<dbReference type="CDD" id="cd04938">
    <property type="entry name" value="TGS_Obg"/>
    <property type="match status" value="1"/>
</dbReference>
<dbReference type="GO" id="GO:0005525">
    <property type="term" value="F:GTP binding"/>
    <property type="evidence" value="ECO:0007669"/>
    <property type="project" value="UniProtKB-KW"/>
</dbReference>